<evidence type="ECO:0000313" key="3">
    <source>
        <dbReference type="Proteomes" id="UP001597063"/>
    </source>
</evidence>
<comment type="caution">
    <text evidence="2">The sequence shown here is derived from an EMBL/GenBank/DDBJ whole genome shotgun (WGS) entry which is preliminary data.</text>
</comment>
<keyword evidence="1" id="KW-0812">Transmembrane</keyword>
<name>A0ABW2XV62_9ACTN</name>
<keyword evidence="1" id="KW-1133">Transmembrane helix</keyword>
<gene>
    <name evidence="2" type="ORF">ACFQZM_34930</name>
</gene>
<feature type="transmembrane region" description="Helical" evidence="1">
    <location>
        <begin position="80"/>
        <end position="102"/>
    </location>
</feature>
<accession>A0ABW2XV62</accession>
<dbReference type="Proteomes" id="UP001597063">
    <property type="component" value="Unassembled WGS sequence"/>
</dbReference>
<evidence type="ECO:0000256" key="1">
    <source>
        <dbReference type="SAM" id="Phobius"/>
    </source>
</evidence>
<dbReference type="RefSeq" id="WP_131760257.1">
    <property type="nucleotide sequence ID" value="NZ_CAACUY010000109.1"/>
</dbReference>
<protein>
    <recommendedName>
        <fullName evidence="4">DUF3618 domain-containing protein</fullName>
    </recommendedName>
</protein>
<organism evidence="2 3">
    <name type="scientific">Actinomadura fibrosa</name>
    <dbReference type="NCBI Taxonomy" id="111802"/>
    <lineage>
        <taxon>Bacteria</taxon>
        <taxon>Bacillati</taxon>
        <taxon>Actinomycetota</taxon>
        <taxon>Actinomycetes</taxon>
        <taxon>Streptosporangiales</taxon>
        <taxon>Thermomonosporaceae</taxon>
        <taxon>Actinomadura</taxon>
    </lineage>
</organism>
<proteinExistence type="predicted"/>
<evidence type="ECO:0000313" key="2">
    <source>
        <dbReference type="EMBL" id="MFD0689727.1"/>
    </source>
</evidence>
<keyword evidence="3" id="KW-1185">Reference proteome</keyword>
<dbReference type="EMBL" id="JBHTGP010000018">
    <property type="protein sequence ID" value="MFD0689727.1"/>
    <property type="molecule type" value="Genomic_DNA"/>
</dbReference>
<evidence type="ECO:0008006" key="4">
    <source>
        <dbReference type="Google" id="ProtNLM"/>
    </source>
</evidence>
<keyword evidence="1" id="KW-0472">Membrane</keyword>
<reference evidence="3" key="1">
    <citation type="journal article" date="2019" name="Int. J. Syst. Evol. Microbiol.">
        <title>The Global Catalogue of Microorganisms (GCM) 10K type strain sequencing project: providing services to taxonomists for standard genome sequencing and annotation.</title>
        <authorList>
            <consortium name="The Broad Institute Genomics Platform"/>
            <consortium name="The Broad Institute Genome Sequencing Center for Infectious Disease"/>
            <person name="Wu L."/>
            <person name="Ma J."/>
        </authorList>
    </citation>
    <scope>NUCLEOTIDE SEQUENCE [LARGE SCALE GENOMIC DNA]</scope>
    <source>
        <strain evidence="3">JCM 9371</strain>
    </source>
</reference>
<sequence length="104" mass="11758">MHKEGPRLSDEKAVMDMRRDLEVRLADLESRIALLRQHNDHNQRHACDRGHQVDDLQDRLDATERVQVTRSGLDQRFRRAIALLSLLAAAASAVAALLAVLLSR</sequence>